<keyword evidence="2" id="KW-0812">Transmembrane</keyword>
<proteinExistence type="predicted"/>
<dbReference type="InterPro" id="IPR028087">
    <property type="entry name" value="Tad_N"/>
</dbReference>
<feature type="compositionally biased region" description="Gly residues" evidence="1">
    <location>
        <begin position="391"/>
        <end position="412"/>
    </location>
</feature>
<accession>A0A5C4NG78</accession>
<keyword evidence="6" id="KW-1185">Reference proteome</keyword>
<evidence type="ECO:0000259" key="4">
    <source>
        <dbReference type="Pfam" id="PF25269"/>
    </source>
</evidence>
<dbReference type="Pfam" id="PF25269">
    <property type="entry name" value="DUF7867"/>
    <property type="match status" value="2"/>
</dbReference>
<evidence type="ECO:0000313" key="5">
    <source>
        <dbReference type="EMBL" id="TNC72970.1"/>
    </source>
</evidence>
<feature type="compositionally biased region" description="Basic and acidic residues" evidence="1">
    <location>
        <begin position="352"/>
        <end position="363"/>
    </location>
</feature>
<feature type="domain" description="Putative Flp pilus-assembly TadG-like N-terminal" evidence="3">
    <location>
        <begin position="21"/>
        <end position="65"/>
    </location>
</feature>
<organism evidence="5 6">
    <name type="scientific">Rubellimicrobium roseum</name>
    <dbReference type="NCBI Taxonomy" id="687525"/>
    <lineage>
        <taxon>Bacteria</taxon>
        <taxon>Pseudomonadati</taxon>
        <taxon>Pseudomonadota</taxon>
        <taxon>Alphaproteobacteria</taxon>
        <taxon>Rhodobacterales</taxon>
        <taxon>Roseobacteraceae</taxon>
        <taxon>Rubellimicrobium</taxon>
    </lineage>
</organism>
<dbReference type="Proteomes" id="UP000305709">
    <property type="component" value="Unassembled WGS sequence"/>
</dbReference>
<evidence type="ECO:0000259" key="3">
    <source>
        <dbReference type="Pfam" id="PF13400"/>
    </source>
</evidence>
<protein>
    <submittedName>
        <fullName evidence="5">Uncharacterized protein</fullName>
    </submittedName>
</protein>
<dbReference type="EMBL" id="VDFV01000005">
    <property type="protein sequence ID" value="TNC72970.1"/>
    <property type="molecule type" value="Genomic_DNA"/>
</dbReference>
<dbReference type="AlphaFoldDB" id="A0A5C4NG78"/>
<comment type="caution">
    <text evidence="5">The sequence shown here is derived from an EMBL/GenBank/DDBJ whole genome shotgun (WGS) entry which is preliminary data.</text>
</comment>
<keyword evidence="2" id="KW-0472">Membrane</keyword>
<keyword evidence="2" id="KW-1133">Transmembrane helix</keyword>
<feature type="compositionally biased region" description="Gly residues" evidence="1">
    <location>
        <begin position="369"/>
        <end position="381"/>
    </location>
</feature>
<dbReference type="OrthoDB" id="7863619at2"/>
<feature type="domain" description="DUF7867" evidence="4">
    <location>
        <begin position="427"/>
        <end position="553"/>
    </location>
</feature>
<evidence type="ECO:0000313" key="6">
    <source>
        <dbReference type="Proteomes" id="UP000305709"/>
    </source>
</evidence>
<dbReference type="Pfam" id="PF13400">
    <property type="entry name" value="Tad"/>
    <property type="match status" value="1"/>
</dbReference>
<reference evidence="5 6" key="1">
    <citation type="submission" date="2019-06" db="EMBL/GenBank/DDBJ databases">
        <authorList>
            <person name="Jiang L."/>
        </authorList>
    </citation>
    <scope>NUCLEOTIDE SEQUENCE [LARGE SCALE GENOMIC DNA]</scope>
    <source>
        <strain evidence="5 6">YIM 48858</strain>
    </source>
</reference>
<evidence type="ECO:0000256" key="2">
    <source>
        <dbReference type="SAM" id="Phobius"/>
    </source>
</evidence>
<gene>
    <name evidence="5" type="ORF">FHG71_06625</name>
</gene>
<dbReference type="InterPro" id="IPR057189">
    <property type="entry name" value="DUF7867"/>
</dbReference>
<feature type="domain" description="DUF7867" evidence="4">
    <location>
        <begin position="174"/>
        <end position="320"/>
    </location>
</feature>
<dbReference type="RefSeq" id="WP_139080849.1">
    <property type="nucleotide sequence ID" value="NZ_VDFV01000005.1"/>
</dbReference>
<feature type="region of interest" description="Disordered" evidence="1">
    <location>
        <begin position="321"/>
        <end position="412"/>
    </location>
</feature>
<feature type="transmembrane region" description="Helical" evidence="2">
    <location>
        <begin position="21"/>
        <end position="42"/>
    </location>
</feature>
<evidence type="ECO:0000256" key="1">
    <source>
        <dbReference type="SAM" id="MobiDB-lite"/>
    </source>
</evidence>
<name>A0A5C4NG78_9RHOB</name>
<sequence>MASLRRLLSDRLRRFARDEQGSMAIYGLFTFATCCAIGAVALDVTHVYAARAQLQAASDAAAHAALYTRWQEDLSESQAKQRAIAILRHSLPPETFGGVIDASDITFGTYDAATAAFTPVVDSTDAVRVRVERAQSSGNPVATFLFRIVGVREMDVRAESVFTAIGDPCAELQGIFAMGEVEVRSNNKVAADFCFYSDDVVQVRHGNEVEEGAIFAMPDISRMNPSGGGDTKSDWDKHNPGLWDARRNASYDLDELLNPLRRTGTSVETAQDLYGDVQEILGGSDPSFITSSVIETITSSSLTPADLSPGRIYHVSCGASTGAESTGSLGRGAEPALKAGSESPTARGKRFAKNEKDTGKEDATPSAGNGSGNSGGNGNNGSGASDSGSASNGGGSNGSGSNGGGSNGGGGNGGGGGSGGGIKMSAGGGATTFRGVVLVTDCEVNLDGDVNLEDVIVYSTNESDSAFHMSGGGNSGPEIGQDGDCDGNGGAMLLTRGGVKAAAKLTFRGGTIRTLGPVHFAAQFGAKDNSGRGVSIISGGAIDGTSNGDFVPCPPPPGATPELVTFRLAR</sequence>